<reference evidence="1" key="1">
    <citation type="journal article" date="2021" name="Open Biol.">
        <title>Shared evolutionary footprints suggest mitochondrial oxidative damage underlies multiple complex I losses in fungi.</title>
        <authorList>
            <person name="Schikora-Tamarit M.A."/>
            <person name="Marcet-Houben M."/>
            <person name="Nosek J."/>
            <person name="Gabaldon T."/>
        </authorList>
    </citation>
    <scope>NUCLEOTIDE SEQUENCE</scope>
    <source>
        <strain evidence="1">NCAIM Y.01608</strain>
    </source>
</reference>
<dbReference type="Proteomes" id="UP000788993">
    <property type="component" value="Unassembled WGS sequence"/>
</dbReference>
<name>A0A9P8PLW2_9ASCO</name>
<evidence type="ECO:0000313" key="1">
    <source>
        <dbReference type="EMBL" id="KAH3673809.1"/>
    </source>
</evidence>
<keyword evidence="2" id="KW-1185">Reference proteome</keyword>
<reference evidence="1" key="2">
    <citation type="submission" date="2021-01" db="EMBL/GenBank/DDBJ databases">
        <authorList>
            <person name="Schikora-Tamarit M.A."/>
        </authorList>
    </citation>
    <scope>NUCLEOTIDE SEQUENCE</scope>
    <source>
        <strain evidence="1">NCAIM Y.01608</strain>
    </source>
</reference>
<accession>A0A9P8PLW2</accession>
<gene>
    <name evidence="1" type="ORF">OGATHE_001789</name>
</gene>
<protein>
    <submittedName>
        <fullName evidence="1">Uncharacterized protein</fullName>
    </submittedName>
</protein>
<evidence type="ECO:0000313" key="2">
    <source>
        <dbReference type="Proteomes" id="UP000788993"/>
    </source>
</evidence>
<sequence length="96" mass="10664">MKFQSAKRRMAISGDLMLRSPFCRSLSGSTIMRTSSTIDSMSNQLGYAALFQPESASLTVSKESADVTTNNCIIGWLKNSKDDIVVEEMLFVSRFK</sequence>
<dbReference type="EMBL" id="JAEUBD010000526">
    <property type="protein sequence ID" value="KAH3673809.1"/>
    <property type="molecule type" value="Genomic_DNA"/>
</dbReference>
<comment type="caution">
    <text evidence="1">The sequence shown here is derived from an EMBL/GenBank/DDBJ whole genome shotgun (WGS) entry which is preliminary data.</text>
</comment>
<organism evidence="1 2">
    <name type="scientific">Ogataea polymorpha</name>
    <dbReference type="NCBI Taxonomy" id="460523"/>
    <lineage>
        <taxon>Eukaryota</taxon>
        <taxon>Fungi</taxon>
        <taxon>Dikarya</taxon>
        <taxon>Ascomycota</taxon>
        <taxon>Saccharomycotina</taxon>
        <taxon>Pichiomycetes</taxon>
        <taxon>Pichiales</taxon>
        <taxon>Pichiaceae</taxon>
        <taxon>Ogataea</taxon>
    </lineage>
</organism>
<proteinExistence type="predicted"/>
<dbReference type="AlphaFoldDB" id="A0A9P8PLW2"/>